<dbReference type="RefSeq" id="WP_205375692.1">
    <property type="nucleotide sequence ID" value="NZ_JAFEJA010000001.1"/>
</dbReference>
<organism evidence="1 2">
    <name type="scientific">Streptomyces zhihengii</name>
    <dbReference type="NCBI Taxonomy" id="1818004"/>
    <lineage>
        <taxon>Bacteria</taxon>
        <taxon>Bacillati</taxon>
        <taxon>Actinomycetota</taxon>
        <taxon>Actinomycetes</taxon>
        <taxon>Kitasatosporales</taxon>
        <taxon>Streptomycetaceae</taxon>
        <taxon>Streptomyces</taxon>
    </lineage>
</organism>
<dbReference type="Proteomes" id="UP000664109">
    <property type="component" value="Unassembled WGS sequence"/>
</dbReference>
<evidence type="ECO:0000313" key="2">
    <source>
        <dbReference type="Proteomes" id="UP000664109"/>
    </source>
</evidence>
<keyword evidence="2" id="KW-1185">Reference proteome</keyword>
<evidence type="ECO:0000313" key="1">
    <source>
        <dbReference type="EMBL" id="MBM9621885.1"/>
    </source>
</evidence>
<accession>A0ABS2UYU8</accession>
<protein>
    <submittedName>
        <fullName evidence="1">Uncharacterized protein</fullName>
    </submittedName>
</protein>
<proteinExistence type="predicted"/>
<name>A0ABS2UYU8_9ACTN</name>
<gene>
    <name evidence="1" type="ORF">JE024_24760</name>
</gene>
<comment type="caution">
    <text evidence="1">The sequence shown here is derived from an EMBL/GenBank/DDBJ whole genome shotgun (WGS) entry which is preliminary data.</text>
</comment>
<reference evidence="1 2" key="1">
    <citation type="journal article" date="2016" name="Arch. Microbiol.">
        <title>Streptomyces zhihengii sp. nov., isolated from rhizospheric soil of Psammosilene tunicoides.</title>
        <authorList>
            <person name="Huang M.J."/>
            <person name="Fei J.J."/>
            <person name="Salam N."/>
            <person name="Kim C.J."/>
            <person name="Hozzein W.N."/>
            <person name="Xiao M."/>
            <person name="Huang H.Q."/>
            <person name="Li W.J."/>
        </authorList>
    </citation>
    <scope>NUCLEOTIDE SEQUENCE [LARGE SCALE GENOMIC DNA]</scope>
    <source>
        <strain evidence="1 2">YIM T102</strain>
    </source>
</reference>
<dbReference type="EMBL" id="JAFEJA010000001">
    <property type="protein sequence ID" value="MBM9621885.1"/>
    <property type="molecule type" value="Genomic_DNA"/>
</dbReference>
<sequence>MSSPPQSPAESARWDWAVPLLTSAQMRERIVSSKDFADQFFLLEARRLRKVYISTGNPHLAYSCGTAVAAFGRKVGVEGSVGLALIESGLAEMLISGGTSSADMFRAERHLVVARDHLEKSRHTSMVSQALGQWYMLISICYKARRGPYEEILREAADDPWMATRASHGDRVPPARQEVMRRQDLQGHMELLEDASTYKSERPLEYYRTVKRVVEFLANRGMTDSVSRIEKEFVSAFLRVSDRTTLVGKISFAKNVAQISALKGNHDAARHILRTVRGKAVQGGLHGQIRQLDGIARAIDQGDVRGALQTFRV</sequence>